<organism evidence="3 4">
    <name type="scientific">Serendipita vermifera MAFF 305830</name>
    <dbReference type="NCBI Taxonomy" id="933852"/>
    <lineage>
        <taxon>Eukaryota</taxon>
        <taxon>Fungi</taxon>
        <taxon>Dikarya</taxon>
        <taxon>Basidiomycota</taxon>
        <taxon>Agaricomycotina</taxon>
        <taxon>Agaricomycetes</taxon>
        <taxon>Sebacinales</taxon>
        <taxon>Serendipitaceae</taxon>
        <taxon>Serendipita</taxon>
    </lineage>
</organism>
<protein>
    <submittedName>
        <fullName evidence="3">Uncharacterized protein</fullName>
    </submittedName>
</protein>
<keyword evidence="2" id="KW-0812">Transmembrane</keyword>
<feature type="region of interest" description="Disordered" evidence="1">
    <location>
        <begin position="74"/>
        <end position="114"/>
    </location>
</feature>
<dbReference type="Gene3D" id="3.40.50.11350">
    <property type="match status" value="1"/>
</dbReference>
<dbReference type="PANTHER" id="PTHR13132">
    <property type="entry name" value="ALPHA- 1,6 -FUCOSYLTRANSFERASE"/>
    <property type="match status" value="1"/>
</dbReference>
<dbReference type="PANTHER" id="PTHR13132:SF29">
    <property type="entry name" value="ALPHA-(1,6)-FUCOSYLTRANSFERASE"/>
    <property type="match status" value="1"/>
</dbReference>
<feature type="region of interest" description="Disordered" evidence="1">
    <location>
        <begin position="1"/>
        <end position="54"/>
    </location>
</feature>
<reference evidence="4" key="2">
    <citation type="submission" date="2015-01" db="EMBL/GenBank/DDBJ databases">
        <title>Evolutionary Origins and Diversification of the Mycorrhizal Mutualists.</title>
        <authorList>
            <consortium name="DOE Joint Genome Institute"/>
            <consortium name="Mycorrhizal Genomics Consortium"/>
            <person name="Kohler A."/>
            <person name="Kuo A."/>
            <person name="Nagy L.G."/>
            <person name="Floudas D."/>
            <person name="Copeland A."/>
            <person name="Barry K.W."/>
            <person name="Cichocki N."/>
            <person name="Veneault-Fourrey C."/>
            <person name="LaButti K."/>
            <person name="Lindquist E.A."/>
            <person name="Lipzen A."/>
            <person name="Lundell T."/>
            <person name="Morin E."/>
            <person name="Murat C."/>
            <person name="Riley R."/>
            <person name="Ohm R."/>
            <person name="Sun H."/>
            <person name="Tunlid A."/>
            <person name="Henrissat B."/>
            <person name="Grigoriev I.V."/>
            <person name="Hibbett D.S."/>
            <person name="Martin F."/>
        </authorList>
    </citation>
    <scope>NUCLEOTIDE SEQUENCE [LARGE SCALE GENOMIC DNA]</scope>
    <source>
        <strain evidence="4">MAFF 305830</strain>
    </source>
</reference>
<dbReference type="HOGENOM" id="CLU_034210_0_0_1"/>
<dbReference type="GO" id="GO:0006487">
    <property type="term" value="P:protein N-linked glycosylation"/>
    <property type="evidence" value="ECO:0007669"/>
    <property type="project" value="TreeGrafter"/>
</dbReference>
<evidence type="ECO:0000256" key="2">
    <source>
        <dbReference type="SAM" id="Phobius"/>
    </source>
</evidence>
<keyword evidence="2" id="KW-0472">Membrane</keyword>
<evidence type="ECO:0000313" key="3">
    <source>
        <dbReference type="EMBL" id="KIM31816.1"/>
    </source>
</evidence>
<evidence type="ECO:0000313" key="4">
    <source>
        <dbReference type="Proteomes" id="UP000054097"/>
    </source>
</evidence>
<feature type="compositionally biased region" description="Polar residues" evidence="1">
    <location>
        <begin position="1"/>
        <end position="24"/>
    </location>
</feature>
<dbReference type="EMBL" id="KN824281">
    <property type="protein sequence ID" value="KIM31816.1"/>
    <property type="molecule type" value="Genomic_DNA"/>
</dbReference>
<dbReference type="OrthoDB" id="2392789at2759"/>
<gene>
    <name evidence="3" type="ORF">M408DRAFT_64291</name>
</gene>
<proteinExistence type="predicted"/>
<feature type="transmembrane region" description="Helical" evidence="2">
    <location>
        <begin position="125"/>
        <end position="143"/>
    </location>
</feature>
<dbReference type="Proteomes" id="UP000054097">
    <property type="component" value="Unassembled WGS sequence"/>
</dbReference>
<keyword evidence="2" id="KW-1133">Transmembrane helix</keyword>
<name>A0A0C3BK06_SERVB</name>
<reference evidence="3 4" key="1">
    <citation type="submission" date="2014-04" db="EMBL/GenBank/DDBJ databases">
        <authorList>
            <consortium name="DOE Joint Genome Institute"/>
            <person name="Kuo A."/>
            <person name="Zuccaro A."/>
            <person name="Kohler A."/>
            <person name="Nagy L.G."/>
            <person name="Floudas D."/>
            <person name="Copeland A."/>
            <person name="Barry K.W."/>
            <person name="Cichocki N."/>
            <person name="Veneault-Fourrey C."/>
            <person name="LaButti K."/>
            <person name="Lindquist E.A."/>
            <person name="Lipzen A."/>
            <person name="Lundell T."/>
            <person name="Morin E."/>
            <person name="Murat C."/>
            <person name="Sun H."/>
            <person name="Tunlid A."/>
            <person name="Henrissat B."/>
            <person name="Grigoriev I.V."/>
            <person name="Hibbett D.S."/>
            <person name="Martin F."/>
            <person name="Nordberg H.P."/>
            <person name="Cantor M.N."/>
            <person name="Hua S.X."/>
        </authorList>
    </citation>
    <scope>NUCLEOTIDE SEQUENCE [LARGE SCALE GENOMIC DNA]</scope>
    <source>
        <strain evidence="3 4">MAFF 305830</strain>
    </source>
</reference>
<evidence type="ECO:0000256" key="1">
    <source>
        <dbReference type="SAM" id="MobiDB-lite"/>
    </source>
</evidence>
<dbReference type="GO" id="GO:0046921">
    <property type="term" value="F:alpha-(1-&gt;6)-fucosyltransferase activity"/>
    <property type="evidence" value="ECO:0007669"/>
    <property type="project" value="TreeGrafter"/>
</dbReference>
<feature type="compositionally biased region" description="Basic and acidic residues" evidence="1">
    <location>
        <begin position="93"/>
        <end position="114"/>
    </location>
</feature>
<dbReference type="AlphaFoldDB" id="A0A0C3BK06"/>
<accession>A0A0C3BK06</accession>
<keyword evidence="4" id="KW-1185">Reference proteome</keyword>
<sequence length="572" mass="65011">MSSSGFNSRNLNYNANDSSLTPRTPRSRASGRPVTSFHDDEEEEYVDNVQGGPDEIDMLHTQAQEYPLLRSSASASFPAHQEDYSQLTRTPIARRERSPGRPRHVKTDPKSPDGKLRTLVDTAPLILGIIGAIILFILILLSFNRPEILKSYILKNGTATSTASSDETVHIDYSNHTVFPLEPIEYEQECWNLQDKGLMTHGHYWGMGGTNGNMHTQLDVPHQHVPGESAVCASTITYMLDGDVGLFFDLALLAQTAALARERNRTLIIDDSRWNRGEWTDYFQDVRKTQPGPEPGCLPPPPNELVACPRTARHWIVTQRTAKFHFGHGFSEHYEDAYQSDLSRQKPIYDHAAVSLKETILPSDSLRQELTQIRRLHANKPYVGMHIRHGDRYPANQKWRDDYVPITEYVKATLEAWKILRASHPREAEDAHPSVYVATDSYAAFQDHLALSPAPHNVWGLHAAANSNAERKWRWMASPHGYVQRVFMGRKIRPEERKRWTQGMVLDFAMLSGAWLEEGERAPGAVICTFTSNVCKMAAVSLGWERAFDRKLWMDVDWQGDLWPAWLGFEFK</sequence>